<protein>
    <recommendedName>
        <fullName evidence="8">Wax synthase domain-containing protein</fullName>
    </recommendedName>
</protein>
<evidence type="ECO:0000256" key="5">
    <source>
        <dbReference type="ARBA" id="ARBA00022989"/>
    </source>
</evidence>
<dbReference type="GO" id="GO:0006629">
    <property type="term" value="P:lipid metabolic process"/>
    <property type="evidence" value="ECO:0007669"/>
    <property type="project" value="InterPro"/>
</dbReference>
<dbReference type="PANTHER" id="PTHR31595">
    <property type="entry name" value="LONG-CHAIN-ALCOHOL O-FATTY-ACYLTRANSFERASE 3-RELATED"/>
    <property type="match status" value="1"/>
</dbReference>
<evidence type="ECO:0000313" key="9">
    <source>
        <dbReference type="EMBL" id="CBF84172.1"/>
    </source>
</evidence>
<feature type="transmembrane region" description="Helical" evidence="7">
    <location>
        <begin position="197"/>
        <end position="216"/>
    </location>
</feature>
<feature type="transmembrane region" description="Helical" evidence="7">
    <location>
        <begin position="223"/>
        <end position="243"/>
    </location>
</feature>
<dbReference type="InParanoid" id="Q5B9S2"/>
<feature type="transmembrane region" description="Helical" evidence="7">
    <location>
        <begin position="147"/>
        <end position="165"/>
    </location>
</feature>
<dbReference type="PANTHER" id="PTHR31595:SF27">
    <property type="entry name" value="WAX SYNTHASE DOMAIN-CONTAINING PROTEIN-RELATED"/>
    <property type="match status" value="1"/>
</dbReference>
<evidence type="ECO:0000256" key="6">
    <source>
        <dbReference type="ARBA" id="ARBA00023136"/>
    </source>
</evidence>
<feature type="transmembrane region" description="Helical" evidence="7">
    <location>
        <begin position="263"/>
        <end position="281"/>
    </location>
</feature>
<accession>C8VKB0</accession>
<keyword evidence="6 7" id="KW-0472">Membrane</keyword>
<reference evidence="10" key="1">
    <citation type="journal article" date="2005" name="Nature">
        <title>Sequencing of Aspergillus nidulans and comparative analysis with A. fumigatus and A. oryzae.</title>
        <authorList>
            <person name="Galagan J.E."/>
            <person name="Calvo S.E."/>
            <person name="Cuomo C."/>
            <person name="Ma L.J."/>
            <person name="Wortman J.R."/>
            <person name="Batzoglou S."/>
            <person name="Lee S.I."/>
            <person name="Basturkmen M."/>
            <person name="Spevak C.C."/>
            <person name="Clutterbuck J."/>
            <person name="Kapitonov V."/>
            <person name="Jurka J."/>
            <person name="Scazzocchio C."/>
            <person name="Farman M."/>
            <person name="Butler J."/>
            <person name="Purcell S."/>
            <person name="Harris S."/>
            <person name="Braus G.H."/>
            <person name="Draht O."/>
            <person name="Busch S."/>
            <person name="D'Enfert C."/>
            <person name="Bouchier C."/>
            <person name="Goldman G.H."/>
            <person name="Bell-Pedersen D."/>
            <person name="Griffiths-Jones S."/>
            <person name="Doonan J.H."/>
            <person name="Yu J."/>
            <person name="Vienken K."/>
            <person name="Pain A."/>
            <person name="Freitag M."/>
            <person name="Selker E.U."/>
            <person name="Archer D.B."/>
            <person name="Penalva M.A."/>
            <person name="Oakley B.R."/>
            <person name="Momany M."/>
            <person name="Tanaka T."/>
            <person name="Kumagai T."/>
            <person name="Asai K."/>
            <person name="Machida M."/>
            <person name="Nierman W.C."/>
            <person name="Denning D.W."/>
            <person name="Caddick M."/>
            <person name="Hynes M."/>
            <person name="Paoletti M."/>
            <person name="Fischer R."/>
            <person name="Miller B."/>
            <person name="Dyer P."/>
            <person name="Sachs M.S."/>
            <person name="Osmani S.A."/>
            <person name="Birren B.W."/>
        </authorList>
    </citation>
    <scope>NUCLEOTIDE SEQUENCE [LARGE SCALE GENOMIC DNA]</scope>
    <source>
        <strain evidence="10">FGSC A4 / ATCC 38163 / CBS 112.46 / NRRL 194 / M139</strain>
    </source>
</reference>
<dbReference type="InterPro" id="IPR032805">
    <property type="entry name" value="Wax_synthase_dom"/>
</dbReference>
<dbReference type="GO" id="GO:0008374">
    <property type="term" value="F:O-acyltransferase activity"/>
    <property type="evidence" value="ECO:0007669"/>
    <property type="project" value="InterPro"/>
</dbReference>
<feature type="transmembrane region" description="Helical" evidence="7">
    <location>
        <begin position="16"/>
        <end position="32"/>
    </location>
</feature>
<sequence length="393" mass="44810">MAKYTPRLVPTITNDFITYLSFSWLWVLILLAETAPLSLARVFSIPGFVALAFMGVASNARTRAHRGSGDGLACLVFLFVLHFINLLCITRVDCRIKRGSTLKENRLSRYRQAAFYMSCLRGTQTKHQIARIPPAPACLRKSTRWGFIGYQMCVLLWQLLVISLVSDIMSCIPQSIRDQYFGQGAELHVFTLDRANWFARLIVTLVPTFLYAYLCIDIAYHFLSIFCVLLGLTSAEAWPPLFGSIHDAYTVRGFWGKTWHQNVRWPLTSCSTFITLRVFCLRRPSILERYVHLGLTFTLSGLIHAIGAFIESDNQEALSTLFFFASNAAIIIIEDALQHLCTKLGPDSRRKYTTPYTTQPPSVFKLILQYGWVLSWLTLNCKLHSEHRYLVLL</sequence>
<dbReference type="AlphaFoldDB" id="Q5B9S2"/>
<dbReference type="EMBL" id="BN001306">
    <property type="protein sequence ID" value="CBF84172.1"/>
    <property type="molecule type" value="Genomic_DNA"/>
</dbReference>
<dbReference type="KEGG" id="ani:ANIA_02708"/>
<dbReference type="Pfam" id="PF13813">
    <property type="entry name" value="MBOAT_2"/>
    <property type="match status" value="1"/>
</dbReference>
<name>Q5B9S2_EMENI</name>
<dbReference type="OrthoDB" id="1077582at2759"/>
<accession>Q5B9S2</accession>
<feature type="transmembrane region" description="Helical" evidence="7">
    <location>
        <begin position="290"/>
        <end position="310"/>
    </location>
</feature>
<feature type="transmembrane region" description="Helical" evidence="7">
    <location>
        <begin position="322"/>
        <end position="341"/>
    </location>
</feature>
<dbReference type="GO" id="GO:0016020">
    <property type="term" value="C:membrane"/>
    <property type="evidence" value="ECO:0007669"/>
    <property type="project" value="UniProtKB-SubCell"/>
</dbReference>
<dbReference type="OMA" id="DIMSCIP"/>
<dbReference type="HOGENOM" id="CLU_032731_0_1_1"/>
<evidence type="ECO:0000259" key="8">
    <source>
        <dbReference type="Pfam" id="PF13813"/>
    </source>
</evidence>
<evidence type="ECO:0000256" key="1">
    <source>
        <dbReference type="ARBA" id="ARBA00004141"/>
    </source>
</evidence>
<comment type="similarity">
    <text evidence="2">Belongs to the wax synthase family.</text>
</comment>
<evidence type="ECO:0000256" key="3">
    <source>
        <dbReference type="ARBA" id="ARBA00022679"/>
    </source>
</evidence>
<keyword evidence="3" id="KW-0808">Transferase</keyword>
<dbReference type="Proteomes" id="UP000000560">
    <property type="component" value="Chromosome VI"/>
</dbReference>
<feature type="transmembrane region" description="Helical" evidence="7">
    <location>
        <begin position="69"/>
        <end position="89"/>
    </location>
</feature>
<reference evidence="10" key="2">
    <citation type="journal article" date="2009" name="Fungal Genet. Biol.">
        <title>The 2008 update of the Aspergillus nidulans genome annotation: a community effort.</title>
        <authorList>
            <person name="Wortman J.R."/>
            <person name="Gilsenan J.M."/>
            <person name="Joardar V."/>
            <person name="Deegan J."/>
            <person name="Clutterbuck J."/>
            <person name="Andersen M.R."/>
            <person name="Archer D."/>
            <person name="Bencina M."/>
            <person name="Braus G."/>
            <person name="Coutinho P."/>
            <person name="von Dohren H."/>
            <person name="Doonan J."/>
            <person name="Driessen A.J."/>
            <person name="Durek P."/>
            <person name="Espeso E."/>
            <person name="Fekete E."/>
            <person name="Flipphi M."/>
            <person name="Estrada C.G."/>
            <person name="Geysens S."/>
            <person name="Goldman G."/>
            <person name="de Groot P.W."/>
            <person name="Hansen K."/>
            <person name="Harris S.D."/>
            <person name="Heinekamp T."/>
            <person name="Helmstaedt K."/>
            <person name="Henrissat B."/>
            <person name="Hofmann G."/>
            <person name="Homan T."/>
            <person name="Horio T."/>
            <person name="Horiuchi H."/>
            <person name="James S."/>
            <person name="Jones M."/>
            <person name="Karaffa L."/>
            <person name="Karanyi Z."/>
            <person name="Kato M."/>
            <person name="Keller N."/>
            <person name="Kelly D.E."/>
            <person name="Kiel J.A."/>
            <person name="Kim J.M."/>
            <person name="van der Klei I.J."/>
            <person name="Klis F.M."/>
            <person name="Kovalchuk A."/>
            <person name="Krasevec N."/>
            <person name="Kubicek C.P."/>
            <person name="Liu B."/>
            <person name="Maccabe A."/>
            <person name="Meyer V."/>
            <person name="Mirabito P."/>
            <person name="Miskei M."/>
            <person name="Mos M."/>
            <person name="Mullins J."/>
            <person name="Nelson D.R."/>
            <person name="Nielsen J."/>
            <person name="Oakley B.R."/>
            <person name="Osmani S.A."/>
            <person name="Pakula T."/>
            <person name="Paszewski A."/>
            <person name="Paulsen I."/>
            <person name="Pilsyk S."/>
            <person name="Pocsi I."/>
            <person name="Punt P.J."/>
            <person name="Ram A.F."/>
            <person name="Ren Q."/>
            <person name="Robellet X."/>
            <person name="Robson G."/>
            <person name="Seiboth B."/>
            <person name="van Solingen P."/>
            <person name="Specht T."/>
            <person name="Sun J."/>
            <person name="Taheri-Talesh N."/>
            <person name="Takeshita N."/>
            <person name="Ussery D."/>
            <person name="vanKuyk P.A."/>
            <person name="Visser H."/>
            <person name="van de Vondervoort P.J."/>
            <person name="de Vries R.P."/>
            <person name="Walton J."/>
            <person name="Xiang X."/>
            <person name="Xiong Y."/>
            <person name="Zeng A.P."/>
            <person name="Brandt B.W."/>
            <person name="Cornell M.J."/>
            <person name="van den Hondel C.A."/>
            <person name="Visser J."/>
            <person name="Oliver S.G."/>
            <person name="Turner G."/>
        </authorList>
    </citation>
    <scope>GENOME REANNOTATION</scope>
    <source>
        <strain evidence="10">FGSC A4 / ATCC 38163 / CBS 112.46 / NRRL 194 / M139</strain>
    </source>
</reference>
<keyword evidence="10" id="KW-1185">Reference proteome</keyword>
<proteinExistence type="inferred from homology"/>
<gene>
    <name evidence="9" type="ORF">ANIA_02708</name>
</gene>
<feature type="transmembrane region" description="Helical" evidence="7">
    <location>
        <begin position="39"/>
        <end position="57"/>
    </location>
</feature>
<comment type="subcellular location">
    <subcellularLocation>
        <location evidence="1">Membrane</location>
        <topology evidence="1">Multi-pass membrane protein</topology>
    </subcellularLocation>
</comment>
<keyword evidence="5 7" id="KW-1133">Transmembrane helix</keyword>
<dbReference type="RefSeq" id="XP_660312.1">
    <property type="nucleotide sequence ID" value="XM_655220.1"/>
</dbReference>
<dbReference type="InterPro" id="IPR044851">
    <property type="entry name" value="Wax_synthase"/>
</dbReference>
<feature type="domain" description="Wax synthase" evidence="8">
    <location>
        <begin position="238"/>
        <end position="324"/>
    </location>
</feature>
<dbReference type="eggNOG" id="ENOG502SI5I">
    <property type="taxonomic scope" value="Eukaryota"/>
</dbReference>
<evidence type="ECO:0000256" key="2">
    <source>
        <dbReference type="ARBA" id="ARBA00007282"/>
    </source>
</evidence>
<evidence type="ECO:0000313" key="10">
    <source>
        <dbReference type="Proteomes" id="UP000000560"/>
    </source>
</evidence>
<organism evidence="9 10">
    <name type="scientific">Emericella nidulans (strain FGSC A4 / ATCC 38163 / CBS 112.46 / NRRL 194 / M139)</name>
    <name type="common">Aspergillus nidulans</name>
    <dbReference type="NCBI Taxonomy" id="227321"/>
    <lineage>
        <taxon>Eukaryota</taxon>
        <taxon>Fungi</taxon>
        <taxon>Dikarya</taxon>
        <taxon>Ascomycota</taxon>
        <taxon>Pezizomycotina</taxon>
        <taxon>Eurotiomycetes</taxon>
        <taxon>Eurotiomycetidae</taxon>
        <taxon>Eurotiales</taxon>
        <taxon>Aspergillaceae</taxon>
        <taxon>Aspergillus</taxon>
        <taxon>Aspergillus subgen. Nidulantes</taxon>
    </lineage>
</organism>
<evidence type="ECO:0000256" key="4">
    <source>
        <dbReference type="ARBA" id="ARBA00022692"/>
    </source>
</evidence>
<keyword evidence="4 7" id="KW-0812">Transmembrane</keyword>
<dbReference type="GeneID" id="2874493"/>
<evidence type="ECO:0000256" key="7">
    <source>
        <dbReference type="SAM" id="Phobius"/>
    </source>
</evidence>